<feature type="active site" description="For autocatalytic cleavage activity" evidence="12">
    <location>
        <position position="168"/>
    </location>
</feature>
<keyword evidence="3 12" id="KW-0235">DNA replication</keyword>
<dbReference type="RefSeq" id="WP_013740186.1">
    <property type="nucleotide sequence ID" value="NC_015436.1"/>
</dbReference>
<accession>F4GJP5</accession>
<dbReference type="GO" id="GO:0004252">
    <property type="term" value="F:serine-type endopeptidase activity"/>
    <property type="evidence" value="ECO:0007669"/>
    <property type="project" value="UniProtKB-UniRule"/>
</dbReference>
<dbReference type="SUPFAM" id="SSF46785">
    <property type="entry name" value="Winged helix' DNA-binding domain"/>
    <property type="match status" value="1"/>
</dbReference>
<comment type="similarity">
    <text evidence="1 12 13">Belongs to the peptidase S24 family.</text>
</comment>
<keyword evidence="7 12" id="KW-0805">Transcription regulation</keyword>
<evidence type="ECO:0000256" key="2">
    <source>
        <dbReference type="ARBA" id="ARBA00022491"/>
    </source>
</evidence>
<name>F4GJP5_PARC1</name>
<evidence type="ECO:0000259" key="14">
    <source>
        <dbReference type="Pfam" id="PF00717"/>
    </source>
</evidence>
<dbReference type="GO" id="GO:0006281">
    <property type="term" value="P:DNA repair"/>
    <property type="evidence" value="ECO:0007669"/>
    <property type="project" value="UniProtKB-UniRule"/>
</dbReference>
<dbReference type="Gene3D" id="1.10.10.10">
    <property type="entry name" value="Winged helix-like DNA-binding domain superfamily/Winged helix DNA-binding domain"/>
    <property type="match status" value="1"/>
</dbReference>
<dbReference type="MEROPS" id="S24.001"/>
<dbReference type="GO" id="GO:0006508">
    <property type="term" value="P:proteolysis"/>
    <property type="evidence" value="ECO:0007669"/>
    <property type="project" value="InterPro"/>
</dbReference>
<evidence type="ECO:0000256" key="8">
    <source>
        <dbReference type="ARBA" id="ARBA00023125"/>
    </source>
</evidence>
<evidence type="ECO:0000256" key="1">
    <source>
        <dbReference type="ARBA" id="ARBA00007484"/>
    </source>
</evidence>
<comment type="catalytic activity">
    <reaction evidence="12">
        <text>Hydrolysis of Ala-|-Gly bond in repressor LexA.</text>
        <dbReference type="EC" id="3.4.21.88"/>
    </reaction>
</comment>
<organism evidence="16 17">
    <name type="scientific">Parasphaerochaeta coccoides (strain ATCC BAA-1237 / DSM 17374 / SPN1)</name>
    <name type="common">Sphaerochaeta coccoides</name>
    <dbReference type="NCBI Taxonomy" id="760011"/>
    <lineage>
        <taxon>Bacteria</taxon>
        <taxon>Pseudomonadati</taxon>
        <taxon>Spirochaetota</taxon>
        <taxon>Spirochaetia</taxon>
        <taxon>Spirochaetales</taxon>
        <taxon>Sphaerochaetaceae</taxon>
        <taxon>Parasphaerochaeta</taxon>
    </lineage>
</organism>
<feature type="domain" description="LexA repressor DNA-binding" evidence="15">
    <location>
        <begin position="1"/>
        <end position="59"/>
    </location>
</feature>
<dbReference type="InterPro" id="IPR015927">
    <property type="entry name" value="Peptidase_S24_S26A/B/C"/>
</dbReference>
<dbReference type="InterPro" id="IPR050077">
    <property type="entry name" value="LexA_repressor"/>
</dbReference>
<keyword evidence="6 12" id="KW-0068">Autocatalytic cleavage</keyword>
<feature type="domain" description="Peptidase S24/S26A/S26B/S26C" evidence="14">
    <location>
        <begin position="83"/>
        <end position="200"/>
    </location>
</feature>
<dbReference type="Pfam" id="PF01726">
    <property type="entry name" value="LexA_DNA_bind"/>
    <property type="match status" value="1"/>
</dbReference>
<dbReference type="InterPro" id="IPR006200">
    <property type="entry name" value="LexA"/>
</dbReference>
<evidence type="ECO:0000259" key="15">
    <source>
        <dbReference type="Pfam" id="PF01726"/>
    </source>
</evidence>
<keyword evidence="17" id="KW-1185">Reference proteome</keyword>
<protein>
    <recommendedName>
        <fullName evidence="12">LexA repressor</fullName>
        <ecNumber evidence="12">3.4.21.88</ecNumber>
    </recommendedName>
</protein>
<dbReference type="Gene3D" id="2.10.109.10">
    <property type="entry name" value="Umud Fragment, subunit A"/>
    <property type="match status" value="1"/>
</dbReference>
<dbReference type="InterPro" id="IPR036286">
    <property type="entry name" value="LexA/Signal_pep-like_sf"/>
</dbReference>
<evidence type="ECO:0000313" key="17">
    <source>
        <dbReference type="Proteomes" id="UP000007939"/>
    </source>
</evidence>
<dbReference type="KEGG" id="scc:Spico_1590"/>
<keyword evidence="8 12" id="KW-0238">DNA-binding</keyword>
<dbReference type="InterPro" id="IPR036390">
    <property type="entry name" value="WH_DNA-bd_sf"/>
</dbReference>
<dbReference type="AlphaFoldDB" id="F4GJP5"/>
<dbReference type="GO" id="GO:0006260">
    <property type="term" value="P:DNA replication"/>
    <property type="evidence" value="ECO:0007669"/>
    <property type="project" value="UniProtKB-UniRule"/>
</dbReference>
<feature type="site" description="Cleavage; by autolysis" evidence="12">
    <location>
        <begin position="90"/>
        <end position="91"/>
    </location>
</feature>
<feature type="active site" description="For autocatalytic cleavage activity" evidence="12">
    <location>
        <position position="127"/>
    </location>
</feature>
<dbReference type="GO" id="GO:0003677">
    <property type="term" value="F:DNA binding"/>
    <property type="evidence" value="ECO:0007669"/>
    <property type="project" value="UniProtKB-UniRule"/>
</dbReference>
<dbReference type="CDD" id="cd06529">
    <property type="entry name" value="S24_LexA-like"/>
    <property type="match status" value="1"/>
</dbReference>
<dbReference type="PANTHER" id="PTHR33516">
    <property type="entry name" value="LEXA REPRESSOR"/>
    <property type="match status" value="1"/>
</dbReference>
<dbReference type="PRINTS" id="PR00726">
    <property type="entry name" value="LEXASERPTASE"/>
</dbReference>
<keyword evidence="9 12" id="KW-0804">Transcription</keyword>
<dbReference type="EC" id="3.4.21.88" evidence="12"/>
<dbReference type="InterPro" id="IPR039418">
    <property type="entry name" value="LexA-like"/>
</dbReference>
<keyword evidence="10 12" id="KW-0234">DNA repair</keyword>
<evidence type="ECO:0000256" key="7">
    <source>
        <dbReference type="ARBA" id="ARBA00023015"/>
    </source>
</evidence>
<dbReference type="GO" id="GO:0009432">
    <property type="term" value="P:SOS response"/>
    <property type="evidence" value="ECO:0007669"/>
    <property type="project" value="UniProtKB-UniRule"/>
</dbReference>
<keyword evidence="2 12" id="KW-0678">Repressor</keyword>
<reference evidence="16 17" key="2">
    <citation type="journal article" date="2012" name="Stand. Genomic Sci.">
        <title>Complete genome sequence of the termite hindgut bacterium Spirochaeta coccoides type strain (SPN1(T)), reclassification in the genus Sphaerochaeta as Sphaerochaeta coccoides comb. nov. and emendations of the family Spirochaetaceae and the genus Sphaerochaeta.</title>
        <authorList>
            <person name="Abt B."/>
            <person name="Han C."/>
            <person name="Scheuner C."/>
            <person name="Lu M."/>
            <person name="Lapidus A."/>
            <person name="Nolan M."/>
            <person name="Lucas S."/>
            <person name="Hammon N."/>
            <person name="Deshpande S."/>
            <person name="Cheng J.F."/>
            <person name="Tapia R."/>
            <person name="Goodwin L.A."/>
            <person name="Pitluck S."/>
            <person name="Liolios K."/>
            <person name="Pagani I."/>
            <person name="Ivanova N."/>
            <person name="Mavromatis K."/>
            <person name="Mikhailova N."/>
            <person name="Huntemann M."/>
            <person name="Pati A."/>
            <person name="Chen A."/>
            <person name="Palaniappan K."/>
            <person name="Land M."/>
            <person name="Hauser L."/>
            <person name="Brambilla E.M."/>
            <person name="Rohde M."/>
            <person name="Spring S."/>
            <person name="Gronow S."/>
            <person name="Goker M."/>
            <person name="Woyke T."/>
            <person name="Bristow J."/>
            <person name="Eisen J.A."/>
            <person name="Markowitz V."/>
            <person name="Hugenholtz P."/>
            <person name="Kyrpides N.C."/>
            <person name="Klenk H.P."/>
            <person name="Detter J.C."/>
        </authorList>
    </citation>
    <scope>NUCLEOTIDE SEQUENCE [LARGE SCALE GENOMIC DNA]</scope>
    <source>
        <strain evidence="17">ATCC BAA-1237 / DSM 17374 / SPN1</strain>
    </source>
</reference>
<keyword evidence="11 12" id="KW-0742">SOS response</keyword>
<dbReference type="InterPro" id="IPR006197">
    <property type="entry name" value="Peptidase_S24_LexA"/>
</dbReference>
<comment type="function">
    <text evidence="12">Represses a number of genes involved in the response to DNA damage (SOS response), including recA and lexA. In the presence of single-stranded DNA, RecA interacts with LexA causing an autocatalytic cleavage which disrupts the DNA-binding part of LexA, leading to derepression of the SOS regulon and eventually DNA repair.</text>
</comment>
<dbReference type="Proteomes" id="UP000007939">
    <property type="component" value="Chromosome"/>
</dbReference>
<comment type="subunit">
    <text evidence="12">Homodimer.</text>
</comment>
<evidence type="ECO:0000256" key="5">
    <source>
        <dbReference type="ARBA" id="ARBA00022801"/>
    </source>
</evidence>
<dbReference type="InterPro" id="IPR036388">
    <property type="entry name" value="WH-like_DNA-bd_sf"/>
</dbReference>
<dbReference type="HAMAP" id="MF_00015">
    <property type="entry name" value="LexA"/>
    <property type="match status" value="1"/>
</dbReference>
<dbReference type="STRING" id="760011.Spico_1590"/>
<gene>
    <name evidence="12" type="primary">lexA</name>
    <name evidence="16" type="ordered locus">Spico_1590</name>
</gene>
<dbReference type="PANTHER" id="PTHR33516:SF2">
    <property type="entry name" value="LEXA REPRESSOR-RELATED"/>
    <property type="match status" value="1"/>
</dbReference>
<dbReference type="InterPro" id="IPR006199">
    <property type="entry name" value="LexA_DNA-bd_dom"/>
</dbReference>
<evidence type="ECO:0000256" key="4">
    <source>
        <dbReference type="ARBA" id="ARBA00022763"/>
    </source>
</evidence>
<evidence type="ECO:0000256" key="9">
    <source>
        <dbReference type="ARBA" id="ARBA00023163"/>
    </source>
</evidence>
<evidence type="ECO:0000256" key="3">
    <source>
        <dbReference type="ARBA" id="ARBA00022705"/>
    </source>
</evidence>
<dbReference type="eggNOG" id="COG1974">
    <property type="taxonomic scope" value="Bacteria"/>
</dbReference>
<dbReference type="NCBIfam" id="TIGR00498">
    <property type="entry name" value="lexA"/>
    <property type="match status" value="1"/>
</dbReference>
<comment type="caution">
    <text evidence="12">Lacks conserved residue(s) required for the propagation of feature annotation.</text>
</comment>
<dbReference type="GO" id="GO:0045892">
    <property type="term" value="P:negative regulation of DNA-templated transcription"/>
    <property type="evidence" value="ECO:0007669"/>
    <property type="project" value="UniProtKB-UniRule"/>
</dbReference>
<dbReference type="Pfam" id="PF00717">
    <property type="entry name" value="Peptidase_S24"/>
    <property type="match status" value="1"/>
</dbReference>
<reference evidence="17" key="1">
    <citation type="submission" date="2011-04" db="EMBL/GenBank/DDBJ databases">
        <title>The complete genome of Spirochaeta coccoides DSM 17374.</title>
        <authorList>
            <person name="Lucas S."/>
            <person name="Copeland A."/>
            <person name="Lapidus A."/>
            <person name="Bruce D."/>
            <person name="Goodwin L."/>
            <person name="Pitluck S."/>
            <person name="Peters L."/>
            <person name="Kyrpides N."/>
            <person name="Mavromatis K."/>
            <person name="Pagani I."/>
            <person name="Ivanova N."/>
            <person name="Ovchinnikova G."/>
            <person name="Lu M."/>
            <person name="Detter J.C."/>
            <person name="Tapia R."/>
            <person name="Han C."/>
            <person name="Land M."/>
            <person name="Hauser L."/>
            <person name="Markowitz V."/>
            <person name="Cheng J.-F."/>
            <person name="Hugenholtz P."/>
            <person name="Woyke T."/>
            <person name="Wu D."/>
            <person name="Spring S."/>
            <person name="Schroeder M."/>
            <person name="Brambilla E."/>
            <person name="Klenk H.-P."/>
            <person name="Eisen J.A."/>
        </authorList>
    </citation>
    <scope>NUCLEOTIDE SEQUENCE [LARGE SCALE GENOMIC DNA]</scope>
    <source>
        <strain evidence="17">ATCC BAA-1237 / DSM 17374 / SPN1</strain>
    </source>
</reference>
<evidence type="ECO:0000313" key="16">
    <source>
        <dbReference type="EMBL" id="AEC02792.1"/>
    </source>
</evidence>
<evidence type="ECO:0000256" key="13">
    <source>
        <dbReference type="RuleBase" id="RU003991"/>
    </source>
</evidence>
<evidence type="ECO:0000256" key="12">
    <source>
        <dbReference type="HAMAP-Rule" id="MF_00015"/>
    </source>
</evidence>
<sequence>MKELTARQKEIASYISSFITENGYSPSVRDVASHFHFSPKAAHDHLCALERKGVIRRNEAGLSRTMEVISEQYAPFQEMINVPVLGNIAAGKPIMSEENMEDTVPIPASMLKRTPDPYYALKVRGESMVGAGIFDGDLAIIRHATTARNGDIVVASVGEMESNAITLKRFYRDAHMIELRAENPEIGPIRTTDCQIHGTLFLLIRNYGG</sequence>
<dbReference type="OrthoDB" id="9802364at2"/>
<dbReference type="EMBL" id="CP002659">
    <property type="protein sequence ID" value="AEC02792.1"/>
    <property type="molecule type" value="Genomic_DNA"/>
</dbReference>
<dbReference type="HOGENOM" id="CLU_066192_45_1_12"/>
<keyword evidence="5 12" id="KW-0378">Hydrolase</keyword>
<evidence type="ECO:0000256" key="11">
    <source>
        <dbReference type="ARBA" id="ARBA00023236"/>
    </source>
</evidence>
<proteinExistence type="inferred from homology"/>
<dbReference type="SUPFAM" id="SSF51306">
    <property type="entry name" value="LexA/Signal peptidase"/>
    <property type="match status" value="1"/>
</dbReference>
<evidence type="ECO:0000256" key="6">
    <source>
        <dbReference type="ARBA" id="ARBA00022813"/>
    </source>
</evidence>
<keyword evidence="4 12" id="KW-0227">DNA damage</keyword>
<evidence type="ECO:0000256" key="10">
    <source>
        <dbReference type="ARBA" id="ARBA00023204"/>
    </source>
</evidence>